<proteinExistence type="predicted"/>
<evidence type="ECO:0000313" key="3">
    <source>
        <dbReference type="Proteomes" id="UP000184085"/>
    </source>
</evidence>
<protein>
    <recommendedName>
        <fullName evidence="1">Hedgehog/Intein (Hint) domain-containing protein</fullName>
    </recommendedName>
</protein>
<feature type="domain" description="Hedgehog/Intein (Hint)" evidence="1">
    <location>
        <begin position="54"/>
        <end position="180"/>
    </location>
</feature>
<dbReference type="EMBL" id="FMJB01000050">
    <property type="protein sequence ID" value="SCM67963.1"/>
    <property type="molecule type" value="Genomic_DNA"/>
</dbReference>
<sequence length="186" mass="20869">MNFFYRALISPRLDVFLRHVAEGISVVRYEVDMFPTTQSALIADDMANVSLGITSGTQVLTAMGAIAVEALSEGARIITRDAGMSVLRRIEKFESDCDVVRIRAGSLGHDRPEHDTDLPANQKILIRDWRAQALTGQKQALMRVGRLEDGEFLKSLPVAKRVFYRLRFDTDHIIYADGLELYCPVL</sequence>
<keyword evidence="3" id="KW-1185">Reference proteome</keyword>
<dbReference type="AlphaFoldDB" id="A0A1M4MZH7"/>
<organism evidence="2 3">
    <name type="scientific">Donghicola eburneus</name>
    <dbReference type="NCBI Taxonomy" id="393278"/>
    <lineage>
        <taxon>Bacteria</taxon>
        <taxon>Pseudomonadati</taxon>
        <taxon>Pseudomonadota</taxon>
        <taxon>Alphaproteobacteria</taxon>
        <taxon>Rhodobacterales</taxon>
        <taxon>Roseobacteraceae</taxon>
        <taxon>Donghicola</taxon>
    </lineage>
</organism>
<evidence type="ECO:0000313" key="2">
    <source>
        <dbReference type="EMBL" id="SCM67963.1"/>
    </source>
</evidence>
<evidence type="ECO:0000259" key="1">
    <source>
        <dbReference type="Pfam" id="PF13403"/>
    </source>
</evidence>
<name>A0A1M4MZH7_9RHOB</name>
<dbReference type="Proteomes" id="UP000184085">
    <property type="component" value="Unassembled WGS sequence"/>
</dbReference>
<reference evidence="3" key="1">
    <citation type="submission" date="2016-09" db="EMBL/GenBank/DDBJ databases">
        <authorList>
            <person name="Wibberg D."/>
        </authorList>
    </citation>
    <scope>NUCLEOTIDE SEQUENCE [LARGE SCALE GENOMIC DNA]</scope>
</reference>
<gene>
    <name evidence="2" type="ORF">KARMA_2171</name>
</gene>
<accession>A0A1M4MZH7</accession>
<dbReference type="Pfam" id="PF13403">
    <property type="entry name" value="Hint_2"/>
    <property type="match status" value="1"/>
</dbReference>
<dbReference type="InterPro" id="IPR028992">
    <property type="entry name" value="Hedgehog/Intein_dom"/>
</dbReference>